<dbReference type="PANTHER" id="PTHR43528">
    <property type="entry name" value="ALPHA-KETOGLUTARATE PERMEASE"/>
    <property type="match status" value="1"/>
</dbReference>
<dbReference type="InterPro" id="IPR036259">
    <property type="entry name" value="MFS_trans_sf"/>
</dbReference>
<name>A0ABW4RSE2_9ACTN</name>
<feature type="transmembrane region" description="Helical" evidence="8">
    <location>
        <begin position="94"/>
        <end position="114"/>
    </location>
</feature>
<feature type="transmembrane region" description="Helical" evidence="8">
    <location>
        <begin position="354"/>
        <end position="375"/>
    </location>
</feature>
<feature type="transmembrane region" description="Helical" evidence="8">
    <location>
        <begin position="293"/>
        <end position="313"/>
    </location>
</feature>
<dbReference type="PANTHER" id="PTHR43528:SF1">
    <property type="entry name" value="ALPHA-KETOGLUTARATE PERMEASE"/>
    <property type="match status" value="1"/>
</dbReference>
<dbReference type="PROSITE" id="PS00217">
    <property type="entry name" value="SUGAR_TRANSPORT_2"/>
    <property type="match status" value="1"/>
</dbReference>
<dbReference type="PROSITE" id="PS00216">
    <property type="entry name" value="SUGAR_TRANSPORT_1"/>
    <property type="match status" value="1"/>
</dbReference>
<dbReference type="Pfam" id="PF00083">
    <property type="entry name" value="Sugar_tr"/>
    <property type="match status" value="1"/>
</dbReference>
<dbReference type="CDD" id="cd17367">
    <property type="entry name" value="MFS_KgtP"/>
    <property type="match status" value="1"/>
</dbReference>
<feature type="transmembrane region" description="Helical" evidence="8">
    <location>
        <begin position="70"/>
        <end position="88"/>
    </location>
</feature>
<evidence type="ECO:0000256" key="2">
    <source>
        <dbReference type="ARBA" id="ARBA00022448"/>
    </source>
</evidence>
<evidence type="ECO:0000313" key="11">
    <source>
        <dbReference type="Proteomes" id="UP001597326"/>
    </source>
</evidence>
<dbReference type="InterPro" id="IPR051084">
    <property type="entry name" value="H+-coupled_symporters"/>
</dbReference>
<feature type="transmembrane region" description="Helical" evidence="8">
    <location>
        <begin position="319"/>
        <end position="342"/>
    </location>
</feature>
<sequence length="424" mass="46470">MRGSLGNLVEWFDVYAYTVFVTYFEAQFFDPADKNSTIYAYAVFAITFLMRPLGSWWFGRFADRHGRRASLTLSVSVMAAASFVVSILPTRDMIGVWAAAGLILCRLVQGFATGGEYGTSATYMSEAATRDRRGFLSSFQYVTLVGGHVLAQLTLLVLTAVLSQDQLHAWGWRIPFFIGGVAAIVVFWLRRSMDESLSSAHLADIREGRDNSSGSLKELLTHHWRPLLLCFMVTLGGTVAFYTYSVNAPAIVKANFKANPMTATWLNLAGLVFLMLLQPIGGLVSDKVGRKPLLVFFGAGGVVWTYVLLHFLPTAKNPWTALLLVCIGYVILTGYTSINALVKAELFPAHIRALGVGLGYGLANSIFGGTAPLVYQWAKANHQVPAFIAYVTACIAVSLVVYLFFLTNKGDTHLDAEQGHAFRD</sequence>
<gene>
    <name evidence="10" type="ORF">ACFSCS_02790</name>
</gene>
<evidence type="ECO:0000256" key="1">
    <source>
        <dbReference type="ARBA" id="ARBA00004651"/>
    </source>
</evidence>
<evidence type="ECO:0000256" key="7">
    <source>
        <dbReference type="ARBA" id="ARBA00023136"/>
    </source>
</evidence>
<feature type="transmembrane region" description="Helical" evidence="8">
    <location>
        <begin position="170"/>
        <end position="189"/>
    </location>
</feature>
<dbReference type="EMBL" id="JBHUFZ010000007">
    <property type="protein sequence ID" value="MFD1889111.1"/>
    <property type="molecule type" value="Genomic_DNA"/>
</dbReference>
<keyword evidence="3" id="KW-1003">Cell membrane</keyword>
<feature type="transmembrane region" description="Helical" evidence="8">
    <location>
        <begin position="38"/>
        <end position="58"/>
    </location>
</feature>
<dbReference type="InterPro" id="IPR005828">
    <property type="entry name" value="MFS_sugar_transport-like"/>
</dbReference>
<evidence type="ECO:0000256" key="8">
    <source>
        <dbReference type="SAM" id="Phobius"/>
    </source>
</evidence>
<evidence type="ECO:0000259" key="9">
    <source>
        <dbReference type="PROSITE" id="PS50850"/>
    </source>
</evidence>
<dbReference type="SUPFAM" id="SSF103473">
    <property type="entry name" value="MFS general substrate transporter"/>
    <property type="match status" value="1"/>
</dbReference>
<dbReference type="Proteomes" id="UP001597326">
    <property type="component" value="Unassembled WGS sequence"/>
</dbReference>
<evidence type="ECO:0000256" key="6">
    <source>
        <dbReference type="ARBA" id="ARBA00022989"/>
    </source>
</evidence>
<feature type="transmembrane region" description="Helical" evidence="8">
    <location>
        <begin position="227"/>
        <end position="245"/>
    </location>
</feature>
<dbReference type="PROSITE" id="PS50850">
    <property type="entry name" value="MFS"/>
    <property type="match status" value="1"/>
</dbReference>
<protein>
    <submittedName>
        <fullName evidence="10">MFS transporter</fullName>
    </submittedName>
</protein>
<feature type="transmembrane region" description="Helical" evidence="8">
    <location>
        <begin position="265"/>
        <end position="284"/>
    </location>
</feature>
<organism evidence="10 11">
    <name type="scientific">Luteococcus peritonei</name>
    <dbReference type="NCBI Taxonomy" id="88874"/>
    <lineage>
        <taxon>Bacteria</taxon>
        <taxon>Bacillati</taxon>
        <taxon>Actinomycetota</taxon>
        <taxon>Actinomycetes</taxon>
        <taxon>Propionibacteriales</taxon>
        <taxon>Propionibacteriaceae</taxon>
        <taxon>Luteococcus</taxon>
    </lineage>
</organism>
<dbReference type="RefSeq" id="WP_343873983.1">
    <property type="nucleotide sequence ID" value="NZ_BAAAIX010000021.1"/>
</dbReference>
<keyword evidence="6 8" id="KW-1133">Transmembrane helix</keyword>
<keyword evidence="5" id="KW-0769">Symport</keyword>
<feature type="transmembrane region" description="Helical" evidence="8">
    <location>
        <begin position="135"/>
        <end position="158"/>
    </location>
</feature>
<feature type="domain" description="Major facilitator superfamily (MFS) profile" evidence="9">
    <location>
        <begin position="1"/>
        <end position="409"/>
    </location>
</feature>
<comment type="caution">
    <text evidence="10">The sequence shown here is derived from an EMBL/GenBank/DDBJ whole genome shotgun (WGS) entry which is preliminary data.</text>
</comment>
<evidence type="ECO:0000256" key="3">
    <source>
        <dbReference type="ARBA" id="ARBA00022475"/>
    </source>
</evidence>
<accession>A0ABW4RSE2</accession>
<dbReference type="InterPro" id="IPR020846">
    <property type="entry name" value="MFS_dom"/>
</dbReference>
<dbReference type="InterPro" id="IPR005829">
    <property type="entry name" value="Sugar_transporter_CS"/>
</dbReference>
<proteinExistence type="predicted"/>
<dbReference type="Gene3D" id="1.20.1250.20">
    <property type="entry name" value="MFS general substrate transporter like domains"/>
    <property type="match status" value="2"/>
</dbReference>
<keyword evidence="11" id="KW-1185">Reference proteome</keyword>
<evidence type="ECO:0000313" key="10">
    <source>
        <dbReference type="EMBL" id="MFD1889111.1"/>
    </source>
</evidence>
<reference evidence="11" key="1">
    <citation type="journal article" date="2019" name="Int. J. Syst. Evol. Microbiol.">
        <title>The Global Catalogue of Microorganisms (GCM) 10K type strain sequencing project: providing services to taxonomists for standard genome sequencing and annotation.</title>
        <authorList>
            <consortium name="The Broad Institute Genomics Platform"/>
            <consortium name="The Broad Institute Genome Sequencing Center for Infectious Disease"/>
            <person name="Wu L."/>
            <person name="Ma J."/>
        </authorList>
    </citation>
    <scope>NUCLEOTIDE SEQUENCE [LARGE SCALE GENOMIC DNA]</scope>
    <source>
        <strain evidence="11">CAIM 431</strain>
    </source>
</reference>
<evidence type="ECO:0000256" key="5">
    <source>
        <dbReference type="ARBA" id="ARBA00022847"/>
    </source>
</evidence>
<evidence type="ECO:0000256" key="4">
    <source>
        <dbReference type="ARBA" id="ARBA00022692"/>
    </source>
</evidence>
<feature type="transmembrane region" description="Helical" evidence="8">
    <location>
        <begin position="387"/>
        <end position="405"/>
    </location>
</feature>
<keyword evidence="2" id="KW-0813">Transport</keyword>
<comment type="subcellular location">
    <subcellularLocation>
        <location evidence="1">Cell membrane</location>
        <topology evidence="1">Multi-pass membrane protein</topology>
    </subcellularLocation>
</comment>
<keyword evidence="7 8" id="KW-0472">Membrane</keyword>
<keyword evidence="4 8" id="KW-0812">Transmembrane</keyword>